<dbReference type="InterPro" id="IPR050287">
    <property type="entry name" value="MTA/SAH_deaminase"/>
</dbReference>
<dbReference type="RefSeq" id="WP_219081734.1">
    <property type="nucleotide sequence ID" value="NZ_JAHBBD010000013.1"/>
</dbReference>
<evidence type="ECO:0000313" key="4">
    <source>
        <dbReference type="Proteomes" id="UP000812844"/>
    </source>
</evidence>
<proteinExistence type="predicted"/>
<organism evidence="3 4">
    <name type="scientific">Bifidobacterium phasiani</name>
    <dbReference type="NCBI Taxonomy" id="2834431"/>
    <lineage>
        <taxon>Bacteria</taxon>
        <taxon>Bacillati</taxon>
        <taxon>Actinomycetota</taxon>
        <taxon>Actinomycetes</taxon>
        <taxon>Bifidobacteriales</taxon>
        <taxon>Bifidobacteriaceae</taxon>
        <taxon>Bifidobacterium</taxon>
    </lineage>
</organism>
<protein>
    <submittedName>
        <fullName evidence="3">Amidohydrolase family protein</fullName>
    </submittedName>
</protein>
<dbReference type="Pfam" id="PF01979">
    <property type="entry name" value="Amidohydro_1"/>
    <property type="match status" value="1"/>
</dbReference>
<dbReference type="PANTHER" id="PTHR43794">
    <property type="entry name" value="AMINOHYDROLASE SSNA-RELATED"/>
    <property type="match status" value="1"/>
</dbReference>
<name>A0ABS6W9Z5_9BIFI</name>
<accession>A0ABS6W9Z5</accession>
<dbReference type="EMBL" id="JAHBBD010000013">
    <property type="protein sequence ID" value="MBW3083015.1"/>
    <property type="molecule type" value="Genomic_DNA"/>
</dbReference>
<dbReference type="Proteomes" id="UP000812844">
    <property type="component" value="Unassembled WGS sequence"/>
</dbReference>
<keyword evidence="4" id="KW-1185">Reference proteome</keyword>
<dbReference type="PANTHER" id="PTHR43794:SF11">
    <property type="entry name" value="AMIDOHYDROLASE-RELATED DOMAIN-CONTAINING PROTEIN"/>
    <property type="match status" value="1"/>
</dbReference>
<keyword evidence="1" id="KW-0378">Hydrolase</keyword>
<sequence length="475" mass="51262">MSAHDDPLYRAAHPAPLRQVTLYSAPLVIPVTGPVIVDGAVAVSAGRVVHVGTRRWMLGVLADEMAAGGRIDERHWDGVITPGLVNAHTHLQYTCMAEVGRGRYADFHDWERAFDVVYERLGAGDWKDSARAGARMMVEAGTTAAADIVTDPQAADALASQGMHGIAYWEVMNWRNDDWKTEGVRELVNHLGAMSRERLPSVGISPHAPYTLESTPFVDLPDIARQLDMRLHIHLAETPMEAGGDEDTLTTYSAAAWRDSHWSSYTELKRAGLRASAIQFLDQLGSLGPDVHIAHGVWANAEDRRILRQRGVGVALCPRSNRITVTGRDAPVREYLEEGNLLAVGTDSLSSSPSLDVLEDVATLYDLARGQGYAAADLTHRLIRMMTLGGAQELGMHVGAGRIGQINAGATADLAFFGVPVDVATPQGIEDTLTTLVRHGAGTNRATVIAGRLVYNDGAFEAPVDTDSTTERSTP</sequence>
<feature type="domain" description="Amidohydrolase-related" evidence="2">
    <location>
        <begin position="79"/>
        <end position="422"/>
    </location>
</feature>
<evidence type="ECO:0000256" key="1">
    <source>
        <dbReference type="ARBA" id="ARBA00022801"/>
    </source>
</evidence>
<dbReference type="InterPro" id="IPR006680">
    <property type="entry name" value="Amidohydro-rel"/>
</dbReference>
<gene>
    <name evidence="3" type="ORF">KIH73_06470</name>
</gene>
<comment type="caution">
    <text evidence="3">The sequence shown here is derived from an EMBL/GenBank/DDBJ whole genome shotgun (WGS) entry which is preliminary data.</text>
</comment>
<reference evidence="3 4" key="1">
    <citation type="submission" date="2021-05" db="EMBL/GenBank/DDBJ databases">
        <title>Phylogenetic classification of ten novel species belonging to the genus Bifidobacterium comprising B. colchicus sp. nov., B. abeli sp. nov., B. bicoloris sp. nov., B. guerezis sp. nov., B. rosaliae sp. nov., B. santillanensis sp. nov., B. argentati sp. nov., B. amazzoni sp. nov., B. pluviali sp. nov., and B. pinnaculum sp. nov.</title>
        <authorList>
            <person name="Lugli G.A."/>
            <person name="Ruiz Garcia L."/>
            <person name="Margolles A."/>
            <person name="Ventura M."/>
        </authorList>
    </citation>
    <scope>NUCLEOTIDE SEQUENCE [LARGE SCALE GENOMIC DNA]</scope>
    <source>
        <strain evidence="3 4">6T3</strain>
    </source>
</reference>
<evidence type="ECO:0000259" key="2">
    <source>
        <dbReference type="Pfam" id="PF01979"/>
    </source>
</evidence>
<evidence type="ECO:0000313" key="3">
    <source>
        <dbReference type="EMBL" id="MBW3083015.1"/>
    </source>
</evidence>